<reference evidence="10" key="2">
    <citation type="submission" date="2025-09" db="UniProtKB">
        <authorList>
            <consortium name="Ensembl"/>
        </authorList>
    </citation>
    <scope>IDENTIFICATION</scope>
</reference>
<sequence>MNTEELELLTDSKYRNYVAAVDKALKNFEYSSEWADLISALGKLNKVLQNNAKYQVVPKKLTIGKRLAQCLHPALPGGVHRKALETYEIIFKIIGPKRLAKDLFLYSSGLFPLLANAAMSVKPTLLSLYEIYYLPLGKTLKPGLQGLLTGILPGLEEGSEYYERTNTLLEKVASAVDQSAFYSALWGSLLTSPAVRLPGITYVLSHLNRKLSMEDQLYIIGSDIELMVEAVSTSVQDTSVLVQRSTLDLILFCFPFHMSQVAVKVDPLRISASELFICLVFCLLEGFDNNGALIGPRSTRHSNPEEHATYYFNTFSKEMLVQAMTGILQVNGHGEESTLMQDLKPFRILISLLDKPELGPAILEDVLIEVFRTLYTQCKTELELQAEPSFNKDHTQLSSKLRENKKTAELIKTANLLFNSFEPYYMWDYIARWFEECCRRTLHARLQTGPAGGNEQSELPLTNFCLLVDFLLDIVSLPTRSMRVLCQETYIEIQTEHLPQLLLRMISALTSHLHTLHLSELTDSLRLCSKILSKVQPPLLSAGVDGTLQLPSGHSSSIKEWENKKVPSVSLENPNDVFEDGENPPSSRSSESGFTEFVQYQADTTDDIDRALAEGHGAPGIAIIGSTSSETETASTVGSEETVVQPPSIVTQGTATRSGKTIQKTAMQCCLEYVQQFLTRFINLYIIQSNSLSQPLGTELPVDPAREQGQTTKWDRDPQGDAKVKKVNKKNSPKEYLPAFIAACQLYLECSSFPVYIAEGNRTSELHPGKPEVDCEQVQPPLWLQTLMNACKQASDFSVQGVTISLVMDLVGLTQSVALVTGENLNNVETAQPLSPNQGRVAVVIRPPLTQGNLRYMAEKTDFFKHIALTLWDQLGDGTPQHHQKSVELFYQLHNLVPSSSICEDVISQQLTHRDKKVRMEAHAKFAVLWHLTRDLHINKSSSFGRTFDRLVVAINICCLFAFDATIMMPLRMCSISGFIYVIISDTVTELTFFASKPFSASVIPTAGEEQLLLVELVRSISVMRTETVIQTVKEVLKQPPAIAKDKEDCPIEREATSAHLSVVLCFRTSGPSVAGLETTYTGGNGFSTSYNSQRWLNLYLSACKFLDLALALPSENLPQFQMYRWAFIPEASDDSGLEVRRQGTHQREFKPYVVRLAKLLRKKAKKNPEEDSSGKTLSWEPGHLLLTIYTVRSIEQLLPFFNVLSQVFNSKVTSRCAGHSGSPVLYPNCFPNKDIKMENLKTFSSKARQKIEEMVEKDFLEGVIKT</sequence>
<keyword evidence="2" id="KW-0813">Transport</keyword>
<name>A0A8C9LB91_PAVCR</name>
<feature type="domain" description="DOP1-like middle TPR" evidence="9">
    <location>
        <begin position="311"/>
        <end position="465"/>
    </location>
</feature>
<dbReference type="InterPro" id="IPR040314">
    <property type="entry name" value="DOP1"/>
</dbReference>
<comment type="similarity">
    <text evidence="6">Belongs to the DOP1 family.</text>
</comment>
<dbReference type="PANTHER" id="PTHR14042">
    <property type="entry name" value="DOPEY-RELATED"/>
    <property type="match status" value="1"/>
</dbReference>
<reference evidence="10" key="1">
    <citation type="submission" date="2025-08" db="UniProtKB">
        <authorList>
            <consortium name="Ensembl"/>
        </authorList>
    </citation>
    <scope>IDENTIFICATION</scope>
</reference>
<evidence type="ECO:0000259" key="8">
    <source>
        <dbReference type="Pfam" id="PF04118"/>
    </source>
</evidence>
<protein>
    <submittedName>
        <fullName evidence="10">DOP1 leucine zipper like protein A</fullName>
    </submittedName>
</protein>
<keyword evidence="11" id="KW-1185">Reference proteome</keyword>
<dbReference type="GO" id="GO:0006895">
    <property type="term" value="P:Golgi to endosome transport"/>
    <property type="evidence" value="ECO:0007669"/>
    <property type="project" value="InterPro"/>
</dbReference>
<evidence type="ECO:0000313" key="10">
    <source>
        <dbReference type="Ensembl" id="ENSPSTP00000015658.1"/>
    </source>
</evidence>
<dbReference type="InterPro" id="IPR007249">
    <property type="entry name" value="DOP1_N"/>
</dbReference>
<dbReference type="GO" id="GO:0005829">
    <property type="term" value="C:cytosol"/>
    <property type="evidence" value="ECO:0007669"/>
    <property type="project" value="GOC"/>
</dbReference>
<feature type="region of interest" description="Disordered" evidence="7">
    <location>
        <begin position="553"/>
        <end position="592"/>
    </location>
</feature>
<evidence type="ECO:0000259" key="9">
    <source>
        <dbReference type="Pfam" id="PF24597"/>
    </source>
</evidence>
<evidence type="ECO:0000256" key="2">
    <source>
        <dbReference type="ARBA" id="ARBA00022448"/>
    </source>
</evidence>
<evidence type="ECO:0000313" key="11">
    <source>
        <dbReference type="Proteomes" id="UP000694428"/>
    </source>
</evidence>
<dbReference type="Ensembl" id="ENSPSTT00000016418.1">
    <property type="protein sequence ID" value="ENSPSTP00000015658.1"/>
    <property type="gene ID" value="ENSPSTG00000011080.1"/>
</dbReference>
<dbReference type="Proteomes" id="UP000694428">
    <property type="component" value="Unplaced"/>
</dbReference>
<dbReference type="AlphaFoldDB" id="A0A8C9LB91"/>
<keyword evidence="5" id="KW-0472">Membrane</keyword>
<evidence type="ECO:0000256" key="5">
    <source>
        <dbReference type="ARBA" id="ARBA00023136"/>
    </source>
</evidence>
<dbReference type="PANTHER" id="PTHR14042:SF22">
    <property type="entry name" value="PROTEIN DOPEY-1"/>
    <property type="match status" value="1"/>
</dbReference>
<dbReference type="GO" id="GO:0000139">
    <property type="term" value="C:Golgi membrane"/>
    <property type="evidence" value="ECO:0007669"/>
    <property type="project" value="UniProtKB-SubCell"/>
</dbReference>
<evidence type="ECO:0000256" key="4">
    <source>
        <dbReference type="ARBA" id="ARBA00023034"/>
    </source>
</evidence>
<evidence type="ECO:0000256" key="7">
    <source>
        <dbReference type="SAM" id="MobiDB-lite"/>
    </source>
</evidence>
<accession>A0A8C9LB91</accession>
<dbReference type="Pfam" id="PF24597">
    <property type="entry name" value="TPR_DOP1_M"/>
    <property type="match status" value="1"/>
</dbReference>
<evidence type="ECO:0000256" key="6">
    <source>
        <dbReference type="ARBA" id="ARBA00046326"/>
    </source>
</evidence>
<feature type="domain" description="DOP1 N-terminal" evidence="8">
    <location>
        <begin position="11"/>
        <end position="263"/>
    </location>
</feature>
<dbReference type="Pfam" id="PF04118">
    <property type="entry name" value="Dopey_N"/>
    <property type="match status" value="1"/>
</dbReference>
<dbReference type="GO" id="GO:0005802">
    <property type="term" value="C:trans-Golgi network"/>
    <property type="evidence" value="ECO:0007669"/>
    <property type="project" value="TreeGrafter"/>
</dbReference>
<organism evidence="10 11">
    <name type="scientific">Pavo cristatus</name>
    <name type="common">Indian peafowl</name>
    <name type="synonym">Blue peafowl</name>
    <dbReference type="NCBI Taxonomy" id="9049"/>
    <lineage>
        <taxon>Eukaryota</taxon>
        <taxon>Metazoa</taxon>
        <taxon>Chordata</taxon>
        <taxon>Craniata</taxon>
        <taxon>Vertebrata</taxon>
        <taxon>Euteleostomi</taxon>
        <taxon>Archelosauria</taxon>
        <taxon>Archosauria</taxon>
        <taxon>Dinosauria</taxon>
        <taxon>Saurischia</taxon>
        <taxon>Theropoda</taxon>
        <taxon>Coelurosauria</taxon>
        <taxon>Aves</taxon>
        <taxon>Neognathae</taxon>
        <taxon>Galloanserae</taxon>
        <taxon>Galliformes</taxon>
        <taxon>Phasianidae</taxon>
        <taxon>Phasianinae</taxon>
        <taxon>Pavo</taxon>
    </lineage>
</organism>
<evidence type="ECO:0000256" key="3">
    <source>
        <dbReference type="ARBA" id="ARBA00022927"/>
    </source>
</evidence>
<comment type="subcellular location">
    <subcellularLocation>
        <location evidence="1">Golgi apparatus membrane</location>
        <topology evidence="1">Peripheral membrane protein</topology>
    </subcellularLocation>
</comment>
<keyword evidence="3" id="KW-0653">Protein transport</keyword>
<dbReference type="InterPro" id="IPR056458">
    <property type="entry name" value="TPR_DOP1_M"/>
</dbReference>
<proteinExistence type="inferred from homology"/>
<dbReference type="GO" id="GO:0005768">
    <property type="term" value="C:endosome"/>
    <property type="evidence" value="ECO:0007669"/>
    <property type="project" value="TreeGrafter"/>
</dbReference>
<keyword evidence="4" id="KW-0333">Golgi apparatus</keyword>
<dbReference type="GO" id="GO:0015031">
    <property type="term" value="P:protein transport"/>
    <property type="evidence" value="ECO:0007669"/>
    <property type="project" value="UniProtKB-KW"/>
</dbReference>
<evidence type="ECO:0000256" key="1">
    <source>
        <dbReference type="ARBA" id="ARBA00004395"/>
    </source>
</evidence>